<dbReference type="GO" id="GO:0032502">
    <property type="term" value="P:developmental process"/>
    <property type="evidence" value="ECO:0007669"/>
    <property type="project" value="UniProtKB-ARBA"/>
</dbReference>
<dbReference type="SMART" id="SM00355">
    <property type="entry name" value="ZnF_C2H2"/>
    <property type="match status" value="5"/>
</dbReference>
<evidence type="ECO:0000256" key="6">
    <source>
        <dbReference type="ARBA" id="ARBA00023015"/>
    </source>
</evidence>
<dbReference type="Proteomes" id="UP000295192">
    <property type="component" value="Unassembled WGS sequence"/>
</dbReference>
<evidence type="ECO:0000256" key="8">
    <source>
        <dbReference type="ARBA" id="ARBA00023163"/>
    </source>
</evidence>
<dbReference type="PROSITE" id="PS00028">
    <property type="entry name" value="ZINC_FINGER_C2H2_1"/>
    <property type="match status" value="4"/>
</dbReference>
<evidence type="ECO:0000256" key="5">
    <source>
        <dbReference type="ARBA" id="ARBA00022833"/>
    </source>
</evidence>
<gene>
    <name evidence="14" type="ORF">AWZ03_005915</name>
</gene>
<dbReference type="OMA" id="CGLNAQI"/>
<evidence type="ECO:0000256" key="10">
    <source>
        <dbReference type="PROSITE-ProRule" id="PRU00042"/>
    </source>
</evidence>
<dbReference type="Pfam" id="PF13912">
    <property type="entry name" value="zf-C2H2_6"/>
    <property type="match status" value="1"/>
</dbReference>
<feature type="binding site" evidence="11">
    <location>
        <position position="4"/>
    </location>
    <ligand>
        <name>Zn(2+)</name>
        <dbReference type="ChEBI" id="CHEBI:29105"/>
    </ligand>
</feature>
<dbReference type="InterPro" id="IPR012934">
    <property type="entry name" value="Znf_AD"/>
</dbReference>
<sequence>MDICRACMSESHTLVDIFCDRPLADYEFSVAEMLNELVDFKIARDDKLPQKICVSCGLNAQIAFRFKRRLQQSHQLLCMKVSVEYPDGVTVADTDTDDEVKDNESESKWNLKQSKPYKRKMTSCERLIMENLVNECDRPDSTTLDIADADSGTTHRYPLRRCTRMSNLSYCENITNPITLRSRLRMFKCEQCSTSFTTIDNLMKHQKSHVGEHHYKCLHCPKAYRKQSKLQKHIKCHSNEHRHLCGQCSRAFKCKADLDTHTLVHSEERPHICPYCQFTFKTYSHLSRHVRNHTGQRSFQCEDCNKTFTTKWNLKCHINTPNRCSARRGSDYNLNMQNKST</sequence>
<dbReference type="GO" id="GO:0010468">
    <property type="term" value="P:regulation of gene expression"/>
    <property type="evidence" value="ECO:0007669"/>
    <property type="project" value="TreeGrafter"/>
</dbReference>
<evidence type="ECO:0000256" key="7">
    <source>
        <dbReference type="ARBA" id="ARBA00023125"/>
    </source>
</evidence>
<dbReference type="PANTHER" id="PTHR16515">
    <property type="entry name" value="PR DOMAIN ZINC FINGER PROTEIN"/>
    <property type="match status" value="1"/>
</dbReference>
<evidence type="ECO:0008006" key="16">
    <source>
        <dbReference type="Google" id="ProtNLM"/>
    </source>
</evidence>
<dbReference type="Pfam" id="PF00096">
    <property type="entry name" value="zf-C2H2"/>
    <property type="match status" value="2"/>
</dbReference>
<dbReference type="EMBL" id="LSRL02000041">
    <property type="protein sequence ID" value="TDG47617.1"/>
    <property type="molecule type" value="Genomic_DNA"/>
</dbReference>
<reference evidence="14 15" key="1">
    <citation type="journal article" date="2019" name="J. Hered.">
        <title>An Improved Genome Assembly for Drosophila navojoa, the Basal Species in the mojavensis Cluster.</title>
        <authorList>
            <person name="Vanderlinde T."/>
            <person name="Dupim E.G."/>
            <person name="Nazario-Yepiz N.O."/>
            <person name="Carvalho A.B."/>
        </authorList>
    </citation>
    <scope>NUCLEOTIDE SEQUENCE [LARGE SCALE GENOMIC DNA]</scope>
    <source>
        <strain evidence="14">Navoj_Jal97</strain>
        <tissue evidence="14">Whole organism</tissue>
    </source>
</reference>
<feature type="domain" description="C2H2-type" evidence="12">
    <location>
        <begin position="243"/>
        <end position="270"/>
    </location>
</feature>
<dbReference type="AlphaFoldDB" id="A0A484BFI2"/>
<dbReference type="FunFam" id="3.30.160.60:FF:000100">
    <property type="entry name" value="Zinc finger 45-like"/>
    <property type="match status" value="2"/>
</dbReference>
<accession>A0A484BFI2</accession>
<dbReference type="SUPFAM" id="SSF57716">
    <property type="entry name" value="Glucocorticoid receptor-like (DNA-binding domain)"/>
    <property type="match status" value="1"/>
</dbReference>
<dbReference type="Pfam" id="PF07776">
    <property type="entry name" value="zf-AD"/>
    <property type="match status" value="1"/>
</dbReference>
<feature type="domain" description="C2H2-type" evidence="12">
    <location>
        <begin position="271"/>
        <end position="298"/>
    </location>
</feature>
<evidence type="ECO:0000256" key="1">
    <source>
        <dbReference type="ARBA" id="ARBA00004123"/>
    </source>
</evidence>
<keyword evidence="4 10" id="KW-0863">Zinc-finger</keyword>
<comment type="subcellular location">
    <subcellularLocation>
        <location evidence="1">Nucleus</location>
    </subcellularLocation>
</comment>
<keyword evidence="3" id="KW-0677">Repeat</keyword>
<feature type="binding site" evidence="11">
    <location>
        <position position="7"/>
    </location>
    <ligand>
        <name>Zn(2+)</name>
        <dbReference type="ChEBI" id="CHEBI:29105"/>
    </ligand>
</feature>
<feature type="domain" description="C2H2-type" evidence="12">
    <location>
        <begin position="299"/>
        <end position="320"/>
    </location>
</feature>
<feature type="domain" description="C2H2-type" evidence="12">
    <location>
        <begin position="187"/>
        <end position="214"/>
    </location>
</feature>
<dbReference type="OrthoDB" id="6077919at2759"/>
<keyword evidence="5 11" id="KW-0862">Zinc</keyword>
<feature type="binding site" evidence="11">
    <location>
        <position position="56"/>
    </location>
    <ligand>
        <name>Zn(2+)</name>
        <dbReference type="ChEBI" id="CHEBI:29105"/>
    </ligand>
</feature>
<protein>
    <recommendedName>
        <fullName evidence="16">Protein krueppel</fullName>
    </recommendedName>
</protein>
<dbReference type="FunFam" id="3.30.160.60:FF:000202">
    <property type="entry name" value="Zinc finger protein 574"/>
    <property type="match status" value="1"/>
</dbReference>
<evidence type="ECO:0000256" key="9">
    <source>
        <dbReference type="ARBA" id="ARBA00023242"/>
    </source>
</evidence>
<dbReference type="InterPro" id="IPR013087">
    <property type="entry name" value="Znf_C2H2_type"/>
</dbReference>
<dbReference type="Gene3D" id="3.30.160.60">
    <property type="entry name" value="Classic Zinc Finger"/>
    <property type="match status" value="5"/>
</dbReference>
<evidence type="ECO:0000313" key="14">
    <source>
        <dbReference type="EMBL" id="TDG47617.1"/>
    </source>
</evidence>
<feature type="binding site" evidence="11">
    <location>
        <position position="53"/>
    </location>
    <ligand>
        <name>Zn(2+)</name>
        <dbReference type="ChEBI" id="CHEBI:29105"/>
    </ligand>
</feature>
<evidence type="ECO:0000259" key="12">
    <source>
        <dbReference type="PROSITE" id="PS50157"/>
    </source>
</evidence>
<dbReference type="PROSITE" id="PS50157">
    <property type="entry name" value="ZINC_FINGER_C2H2_2"/>
    <property type="match status" value="5"/>
</dbReference>
<dbReference type="GO" id="GO:0003677">
    <property type="term" value="F:DNA binding"/>
    <property type="evidence" value="ECO:0007669"/>
    <property type="project" value="UniProtKB-KW"/>
</dbReference>
<dbReference type="PROSITE" id="PS51915">
    <property type="entry name" value="ZAD"/>
    <property type="match status" value="1"/>
</dbReference>
<keyword evidence="2 11" id="KW-0479">Metal-binding</keyword>
<comment type="caution">
    <text evidence="14">The sequence shown here is derived from an EMBL/GenBank/DDBJ whole genome shotgun (WGS) entry which is preliminary data.</text>
</comment>
<dbReference type="PANTHER" id="PTHR16515:SF49">
    <property type="entry name" value="GASTRULA ZINC FINGER PROTEIN XLCGF49.1-LIKE-RELATED"/>
    <property type="match status" value="1"/>
</dbReference>
<feature type="domain" description="C2H2-type" evidence="12">
    <location>
        <begin position="215"/>
        <end position="242"/>
    </location>
</feature>
<keyword evidence="15" id="KW-1185">Reference proteome</keyword>
<dbReference type="InterPro" id="IPR050331">
    <property type="entry name" value="Zinc_finger"/>
</dbReference>
<evidence type="ECO:0000256" key="3">
    <source>
        <dbReference type="ARBA" id="ARBA00022737"/>
    </source>
</evidence>
<keyword evidence="7" id="KW-0238">DNA-binding</keyword>
<evidence type="ECO:0000256" key="2">
    <source>
        <dbReference type="ARBA" id="ARBA00022723"/>
    </source>
</evidence>
<proteinExistence type="predicted"/>
<dbReference type="GO" id="GO:0005634">
    <property type="term" value="C:nucleus"/>
    <property type="evidence" value="ECO:0007669"/>
    <property type="project" value="UniProtKB-SubCell"/>
</dbReference>
<dbReference type="InterPro" id="IPR036236">
    <property type="entry name" value="Znf_C2H2_sf"/>
</dbReference>
<evidence type="ECO:0000256" key="11">
    <source>
        <dbReference type="PROSITE-ProRule" id="PRU01263"/>
    </source>
</evidence>
<keyword evidence="9" id="KW-0539">Nucleus</keyword>
<organism evidence="14 15">
    <name type="scientific">Drosophila navojoa</name>
    <name type="common">Fruit fly</name>
    <dbReference type="NCBI Taxonomy" id="7232"/>
    <lineage>
        <taxon>Eukaryota</taxon>
        <taxon>Metazoa</taxon>
        <taxon>Ecdysozoa</taxon>
        <taxon>Arthropoda</taxon>
        <taxon>Hexapoda</taxon>
        <taxon>Insecta</taxon>
        <taxon>Pterygota</taxon>
        <taxon>Neoptera</taxon>
        <taxon>Endopterygota</taxon>
        <taxon>Diptera</taxon>
        <taxon>Brachycera</taxon>
        <taxon>Muscomorpha</taxon>
        <taxon>Ephydroidea</taxon>
        <taxon>Drosophilidae</taxon>
        <taxon>Drosophila</taxon>
    </lineage>
</organism>
<dbReference type="SMART" id="SM00868">
    <property type="entry name" value="zf-AD"/>
    <property type="match status" value="1"/>
</dbReference>
<name>A0A484BFI2_DRONA</name>
<keyword evidence="6" id="KW-0805">Transcription regulation</keyword>
<feature type="domain" description="ZAD" evidence="13">
    <location>
        <begin position="2"/>
        <end position="80"/>
    </location>
</feature>
<evidence type="ECO:0000313" key="15">
    <source>
        <dbReference type="Proteomes" id="UP000295192"/>
    </source>
</evidence>
<dbReference type="STRING" id="7232.A0A484BFI2"/>
<dbReference type="Gene3D" id="3.40.1800.20">
    <property type="match status" value="1"/>
</dbReference>
<dbReference type="GO" id="GO:0008270">
    <property type="term" value="F:zinc ion binding"/>
    <property type="evidence" value="ECO:0007669"/>
    <property type="project" value="UniProtKB-UniRule"/>
</dbReference>
<dbReference type="SUPFAM" id="SSF57667">
    <property type="entry name" value="beta-beta-alpha zinc fingers"/>
    <property type="match status" value="3"/>
</dbReference>
<evidence type="ECO:0000259" key="13">
    <source>
        <dbReference type="PROSITE" id="PS51915"/>
    </source>
</evidence>
<keyword evidence="8" id="KW-0804">Transcription</keyword>
<evidence type="ECO:0000256" key="4">
    <source>
        <dbReference type="ARBA" id="ARBA00022771"/>
    </source>
</evidence>